<organism evidence="2 3">
    <name type="scientific">Agrococcus sediminis</name>
    <dbReference type="NCBI Taxonomy" id="2599924"/>
    <lineage>
        <taxon>Bacteria</taxon>
        <taxon>Bacillati</taxon>
        <taxon>Actinomycetota</taxon>
        <taxon>Actinomycetes</taxon>
        <taxon>Micrococcales</taxon>
        <taxon>Microbacteriaceae</taxon>
        <taxon>Agrococcus</taxon>
    </lineage>
</organism>
<dbReference type="Gene3D" id="3.40.50.720">
    <property type="entry name" value="NAD(P)-binding Rossmann-like Domain"/>
    <property type="match status" value="1"/>
</dbReference>
<dbReference type="SMART" id="SM00829">
    <property type="entry name" value="PKS_ER"/>
    <property type="match status" value="1"/>
</dbReference>
<dbReference type="PANTHER" id="PTHR44013:SF1">
    <property type="entry name" value="ZINC-TYPE ALCOHOL DEHYDROGENASE-LIKE PROTEIN C16A3.02C"/>
    <property type="match status" value="1"/>
</dbReference>
<gene>
    <name evidence="2" type="ORF">FQ330_12490</name>
</gene>
<proteinExistence type="predicted"/>
<comment type="caution">
    <text evidence="2">The sequence shown here is derived from an EMBL/GenBank/DDBJ whole genome shotgun (WGS) entry which is preliminary data.</text>
</comment>
<dbReference type="SUPFAM" id="SSF50129">
    <property type="entry name" value="GroES-like"/>
    <property type="match status" value="1"/>
</dbReference>
<evidence type="ECO:0000259" key="1">
    <source>
        <dbReference type="SMART" id="SM00829"/>
    </source>
</evidence>
<dbReference type="Pfam" id="PF13602">
    <property type="entry name" value="ADH_zinc_N_2"/>
    <property type="match status" value="1"/>
</dbReference>
<dbReference type="Proteomes" id="UP000323221">
    <property type="component" value="Unassembled WGS sequence"/>
</dbReference>
<dbReference type="PANTHER" id="PTHR44013">
    <property type="entry name" value="ZINC-TYPE ALCOHOL DEHYDROGENASE-LIKE PROTEIN C16A3.02C"/>
    <property type="match status" value="1"/>
</dbReference>
<reference evidence="2 3" key="1">
    <citation type="submission" date="2019-08" db="EMBL/GenBank/DDBJ databases">
        <title>Agrococcus lahaulensis sp. nov., isolated from a cold desert of the Indian Himalayas.</title>
        <authorList>
            <person name="Qu J.H."/>
        </authorList>
    </citation>
    <scope>NUCLEOTIDE SEQUENCE [LARGE SCALE GENOMIC DNA]</scope>
    <source>
        <strain evidence="2 3">NS18</strain>
    </source>
</reference>
<dbReference type="Pfam" id="PF08240">
    <property type="entry name" value="ADH_N"/>
    <property type="match status" value="1"/>
</dbReference>
<dbReference type="InterPro" id="IPR011032">
    <property type="entry name" value="GroES-like_sf"/>
</dbReference>
<dbReference type="RefSeq" id="WP_146358007.1">
    <property type="nucleotide sequence ID" value="NZ_VOIR01000018.1"/>
</dbReference>
<dbReference type="InterPro" id="IPR052733">
    <property type="entry name" value="Chloroplast_QOR"/>
</dbReference>
<sequence length="312" mass="31848">MRAVVIDRYGPPEVARVADVAAPVAGPGEALVRVAAATVSSGDARIRGARFPRGFAVPARLALGLRGPRRRILGFALSGTVEAVGEGVEGLAPGDAVVCASGHGGHAELIALRADRLVRVPDGVALDDAAAVVFGGTTAMHFLLDVAKLREGQSVLVVGAAGAVGTSAVQVARLAGAHVTAVVSAQNAELVRRLGAEEVVDRATTDVTTLGRRFDVVLDAVGALSPATGRRLLADGGTLILVAATLWQTITARGAVKAGIARARREHIERLLALLATGELDPVVQSLPMAEIARAHAIVDSGHKVGNVVVRP</sequence>
<dbReference type="EMBL" id="VOIR01000018">
    <property type="protein sequence ID" value="KAA6430538.1"/>
    <property type="molecule type" value="Genomic_DNA"/>
</dbReference>
<dbReference type="SUPFAM" id="SSF51735">
    <property type="entry name" value="NAD(P)-binding Rossmann-fold domains"/>
    <property type="match status" value="1"/>
</dbReference>
<protein>
    <submittedName>
        <fullName evidence="2">NAD(P)-dependent alcohol dehydrogenase</fullName>
    </submittedName>
</protein>
<dbReference type="OrthoDB" id="9790818at2"/>
<name>A0A5M8Q612_9MICO</name>
<dbReference type="Gene3D" id="3.90.180.10">
    <property type="entry name" value="Medium-chain alcohol dehydrogenases, catalytic domain"/>
    <property type="match status" value="1"/>
</dbReference>
<dbReference type="AlphaFoldDB" id="A0A5M8Q612"/>
<dbReference type="GO" id="GO:0016491">
    <property type="term" value="F:oxidoreductase activity"/>
    <property type="evidence" value="ECO:0007669"/>
    <property type="project" value="InterPro"/>
</dbReference>
<dbReference type="InterPro" id="IPR036291">
    <property type="entry name" value="NAD(P)-bd_dom_sf"/>
</dbReference>
<accession>A0A5M8Q612</accession>
<feature type="domain" description="Enoyl reductase (ER)" evidence="1">
    <location>
        <begin position="10"/>
        <end position="310"/>
    </location>
</feature>
<dbReference type="CDD" id="cd08267">
    <property type="entry name" value="MDR1"/>
    <property type="match status" value="1"/>
</dbReference>
<evidence type="ECO:0000313" key="2">
    <source>
        <dbReference type="EMBL" id="KAA6430538.1"/>
    </source>
</evidence>
<dbReference type="InterPro" id="IPR020843">
    <property type="entry name" value="ER"/>
</dbReference>
<dbReference type="InterPro" id="IPR013154">
    <property type="entry name" value="ADH-like_N"/>
</dbReference>
<evidence type="ECO:0000313" key="3">
    <source>
        <dbReference type="Proteomes" id="UP000323221"/>
    </source>
</evidence>
<keyword evidence="3" id="KW-1185">Reference proteome</keyword>